<feature type="compositionally biased region" description="Basic residues" evidence="1">
    <location>
        <begin position="137"/>
        <end position="147"/>
    </location>
</feature>
<feature type="compositionally biased region" description="Basic and acidic residues" evidence="1">
    <location>
        <begin position="208"/>
        <end position="223"/>
    </location>
</feature>
<feature type="non-terminal residue" evidence="2">
    <location>
        <position position="1"/>
    </location>
</feature>
<keyword evidence="3" id="KW-1185">Reference proteome</keyword>
<name>A0A482WSW1_LAOST</name>
<evidence type="ECO:0000313" key="3">
    <source>
        <dbReference type="Proteomes" id="UP000291343"/>
    </source>
</evidence>
<dbReference type="Proteomes" id="UP000291343">
    <property type="component" value="Unassembled WGS sequence"/>
</dbReference>
<comment type="caution">
    <text evidence="2">The sequence shown here is derived from an EMBL/GenBank/DDBJ whole genome shotgun (WGS) entry which is preliminary data.</text>
</comment>
<feature type="compositionally biased region" description="Acidic residues" evidence="1">
    <location>
        <begin position="159"/>
        <end position="168"/>
    </location>
</feature>
<dbReference type="InParanoid" id="A0A482WSW1"/>
<dbReference type="AlphaFoldDB" id="A0A482WSW1"/>
<protein>
    <submittedName>
        <fullName evidence="2">Uncharacterized protein</fullName>
    </submittedName>
</protein>
<proteinExistence type="predicted"/>
<evidence type="ECO:0000256" key="1">
    <source>
        <dbReference type="SAM" id="MobiDB-lite"/>
    </source>
</evidence>
<feature type="region of interest" description="Disordered" evidence="1">
    <location>
        <begin position="98"/>
        <end position="223"/>
    </location>
</feature>
<reference evidence="2 3" key="1">
    <citation type="journal article" date="2017" name="Gigascience">
        <title>Genome sequence of the small brown planthopper, Laodelphax striatellus.</title>
        <authorList>
            <person name="Zhu J."/>
            <person name="Jiang F."/>
            <person name="Wang X."/>
            <person name="Yang P."/>
            <person name="Bao Y."/>
            <person name="Zhao W."/>
            <person name="Wang W."/>
            <person name="Lu H."/>
            <person name="Wang Q."/>
            <person name="Cui N."/>
            <person name="Li J."/>
            <person name="Chen X."/>
            <person name="Luo L."/>
            <person name="Yu J."/>
            <person name="Kang L."/>
            <person name="Cui F."/>
        </authorList>
    </citation>
    <scope>NUCLEOTIDE SEQUENCE [LARGE SCALE GENOMIC DNA]</scope>
    <source>
        <strain evidence="2">Lst14</strain>
    </source>
</reference>
<dbReference type="OrthoDB" id="6629429at2759"/>
<gene>
    <name evidence="2" type="ORF">LSTR_LSTR016443</name>
</gene>
<sequence length="223" mass="25398">EEDFTLRIRGIRRELSQYMRMARSDGQHAVMNYDKLVVNGHSYTLEELQNKFHKEDDVQESNQETSDGVTVIIAAESIQNLGDSSEAQDIQSYKEVSQLLEKSNDSQPPISEKSPLVPPATREQRRQGGRFPTNRNRPVRGRGRGVRRTQEQAVHMNFEEESEDEESEQVVTTAAIHDQPQRASNNSNKSNKSRKGSSLRQWLSAEKATTRSESKNADRKKQA</sequence>
<evidence type="ECO:0000313" key="2">
    <source>
        <dbReference type="EMBL" id="RZF36705.1"/>
    </source>
</evidence>
<dbReference type="EMBL" id="QKKF02025916">
    <property type="protein sequence ID" value="RZF36705.1"/>
    <property type="molecule type" value="Genomic_DNA"/>
</dbReference>
<accession>A0A482WSW1</accession>
<organism evidence="2 3">
    <name type="scientific">Laodelphax striatellus</name>
    <name type="common">Small brown planthopper</name>
    <name type="synonym">Delphax striatella</name>
    <dbReference type="NCBI Taxonomy" id="195883"/>
    <lineage>
        <taxon>Eukaryota</taxon>
        <taxon>Metazoa</taxon>
        <taxon>Ecdysozoa</taxon>
        <taxon>Arthropoda</taxon>
        <taxon>Hexapoda</taxon>
        <taxon>Insecta</taxon>
        <taxon>Pterygota</taxon>
        <taxon>Neoptera</taxon>
        <taxon>Paraneoptera</taxon>
        <taxon>Hemiptera</taxon>
        <taxon>Auchenorrhyncha</taxon>
        <taxon>Fulgoroidea</taxon>
        <taxon>Delphacidae</taxon>
        <taxon>Criomorphinae</taxon>
        <taxon>Laodelphax</taxon>
    </lineage>
</organism>